<dbReference type="Proteomes" id="UP000287033">
    <property type="component" value="Unassembled WGS sequence"/>
</dbReference>
<comment type="caution">
    <text evidence="3">The sequence shown here is derived from an EMBL/GenBank/DDBJ whole genome shotgun (WGS) entry which is preliminary data.</text>
</comment>
<keyword evidence="1" id="KW-0325">Glycoprotein</keyword>
<protein>
    <recommendedName>
        <fullName evidence="2">Ig-like domain-containing protein</fullName>
    </recommendedName>
</protein>
<dbReference type="Pfam" id="PF07686">
    <property type="entry name" value="V-set"/>
    <property type="match status" value="1"/>
</dbReference>
<organism evidence="3 4">
    <name type="scientific">Chiloscyllium punctatum</name>
    <name type="common">Brownbanded bambooshark</name>
    <name type="synonym">Hemiscyllium punctatum</name>
    <dbReference type="NCBI Taxonomy" id="137246"/>
    <lineage>
        <taxon>Eukaryota</taxon>
        <taxon>Metazoa</taxon>
        <taxon>Chordata</taxon>
        <taxon>Craniata</taxon>
        <taxon>Vertebrata</taxon>
        <taxon>Chondrichthyes</taxon>
        <taxon>Elasmobranchii</taxon>
        <taxon>Galeomorphii</taxon>
        <taxon>Galeoidea</taxon>
        <taxon>Orectolobiformes</taxon>
        <taxon>Hemiscylliidae</taxon>
        <taxon>Chiloscyllium</taxon>
    </lineage>
</organism>
<dbReference type="SUPFAM" id="SSF48726">
    <property type="entry name" value="Immunoglobulin"/>
    <property type="match status" value="2"/>
</dbReference>
<gene>
    <name evidence="3" type="ORF">chiPu_0018320</name>
</gene>
<dbReference type="PROSITE" id="PS50835">
    <property type="entry name" value="IG_LIKE"/>
    <property type="match status" value="2"/>
</dbReference>
<evidence type="ECO:0000313" key="3">
    <source>
        <dbReference type="EMBL" id="GCC19321.1"/>
    </source>
</evidence>
<dbReference type="InterPro" id="IPR007110">
    <property type="entry name" value="Ig-like_dom"/>
</dbReference>
<dbReference type="CDD" id="cd00098">
    <property type="entry name" value="IgC1"/>
    <property type="match status" value="1"/>
</dbReference>
<evidence type="ECO:0000259" key="2">
    <source>
        <dbReference type="PROSITE" id="PS50835"/>
    </source>
</evidence>
<dbReference type="PROSITE" id="PS00290">
    <property type="entry name" value="IG_MHC"/>
    <property type="match status" value="1"/>
</dbReference>
<dbReference type="OrthoDB" id="9983389at2759"/>
<proteinExistence type="predicted"/>
<evidence type="ECO:0000256" key="1">
    <source>
        <dbReference type="ARBA" id="ARBA00023180"/>
    </source>
</evidence>
<accession>A0A401RMB5</accession>
<dbReference type="InterPro" id="IPR003597">
    <property type="entry name" value="Ig_C1-set"/>
</dbReference>
<dbReference type="AlphaFoldDB" id="A0A401RMB5"/>
<dbReference type="InterPro" id="IPR003006">
    <property type="entry name" value="Ig/MHC_CS"/>
</dbReference>
<reference evidence="3 4" key="1">
    <citation type="journal article" date="2018" name="Nat. Ecol. Evol.">
        <title>Shark genomes provide insights into elasmobranch evolution and the origin of vertebrates.</title>
        <authorList>
            <person name="Hara Y"/>
            <person name="Yamaguchi K"/>
            <person name="Onimaru K"/>
            <person name="Kadota M"/>
            <person name="Koyanagi M"/>
            <person name="Keeley SD"/>
            <person name="Tatsumi K"/>
            <person name="Tanaka K"/>
            <person name="Motone F"/>
            <person name="Kageyama Y"/>
            <person name="Nozu R"/>
            <person name="Adachi N"/>
            <person name="Nishimura O"/>
            <person name="Nakagawa R"/>
            <person name="Tanegashima C"/>
            <person name="Kiyatake I"/>
            <person name="Matsumoto R"/>
            <person name="Murakumo K"/>
            <person name="Nishida K"/>
            <person name="Terakita A"/>
            <person name="Kuratani S"/>
            <person name="Sato K"/>
            <person name="Hyodo S Kuraku.S."/>
        </authorList>
    </citation>
    <scope>NUCLEOTIDE SEQUENCE [LARGE SCALE GENOMIC DNA]</scope>
</reference>
<name>A0A401RMB5_CHIPU</name>
<feature type="domain" description="Ig-like" evidence="2">
    <location>
        <begin position="1"/>
        <end position="107"/>
    </location>
</feature>
<dbReference type="SMART" id="SM00407">
    <property type="entry name" value="IGc1"/>
    <property type="match status" value="1"/>
</dbReference>
<dbReference type="SMART" id="SM00409">
    <property type="entry name" value="IG"/>
    <property type="match status" value="2"/>
</dbReference>
<dbReference type="InterPro" id="IPR050380">
    <property type="entry name" value="Immune_Resp_Modulators"/>
</dbReference>
<dbReference type="EMBL" id="BEZZ01001540">
    <property type="protein sequence ID" value="GCC19321.1"/>
    <property type="molecule type" value="Genomic_DNA"/>
</dbReference>
<dbReference type="Gene3D" id="2.60.40.10">
    <property type="entry name" value="Immunoglobulins"/>
    <property type="match status" value="2"/>
</dbReference>
<sequence>MFQSPLQVLLNENVHLKCKATGYTSGPLDLKRVGVQWKLDGETEVYSFSGGQRNVKRLGAVINDSNLLKGDASLFLPRVQIADEGRYTCIVFLTPESAEQTSEMKVSARPSVSLSTRSLTILSGSESSVRCDVTGFYPQQLKINWIKVTKWGTENVSLQRYTKQFGTSSDKTFYVSSQLNIKPTMKDDGDKYRCVVEHSTLPDGLTVECILTVRDELYIGRNSTVNGESKEGKEKSDSEK</sequence>
<dbReference type="Pfam" id="PF07654">
    <property type="entry name" value="C1-set"/>
    <property type="match status" value="1"/>
</dbReference>
<dbReference type="OMA" id="NITWKRW"/>
<evidence type="ECO:0000313" key="4">
    <source>
        <dbReference type="Proteomes" id="UP000287033"/>
    </source>
</evidence>
<dbReference type="InterPro" id="IPR013106">
    <property type="entry name" value="Ig_V-set"/>
</dbReference>
<dbReference type="InterPro" id="IPR013783">
    <property type="entry name" value="Ig-like_fold"/>
</dbReference>
<feature type="domain" description="Ig-like" evidence="2">
    <location>
        <begin position="110"/>
        <end position="206"/>
    </location>
</feature>
<dbReference type="InterPro" id="IPR003599">
    <property type="entry name" value="Ig_sub"/>
</dbReference>
<keyword evidence="4" id="KW-1185">Reference proteome</keyword>
<dbReference type="PANTHER" id="PTHR23411">
    <property type="entry name" value="TAPASIN"/>
    <property type="match status" value="1"/>
</dbReference>
<dbReference type="STRING" id="137246.A0A401RMB5"/>
<dbReference type="InterPro" id="IPR036179">
    <property type="entry name" value="Ig-like_dom_sf"/>
</dbReference>